<evidence type="ECO:0000256" key="8">
    <source>
        <dbReference type="ARBA" id="ARBA00048670"/>
    </source>
</evidence>
<organism evidence="11 12">
    <name type="scientific">Thermoflexibacter ruber</name>
    <dbReference type="NCBI Taxonomy" id="1003"/>
    <lineage>
        <taxon>Bacteria</taxon>
        <taxon>Pseudomonadati</taxon>
        <taxon>Bacteroidota</taxon>
        <taxon>Cytophagia</taxon>
        <taxon>Cytophagales</taxon>
        <taxon>Thermoflexibacteraceae</taxon>
        <taxon>Thermoflexibacter</taxon>
    </lineage>
</organism>
<dbReference type="Pfam" id="PF22629">
    <property type="entry name" value="ACT_AHAS_ss"/>
    <property type="match status" value="1"/>
</dbReference>
<dbReference type="InterPro" id="IPR039557">
    <property type="entry name" value="AHAS_ACT"/>
</dbReference>
<keyword evidence="7" id="KW-0100">Branched-chain amino acid biosynthesis</keyword>
<comment type="pathway">
    <text evidence="1">Amino-acid biosynthesis; L-isoleucine biosynthesis; L-isoleucine from 2-oxobutanoate: step 1/4.</text>
</comment>
<protein>
    <recommendedName>
        <fullName evidence="5">acetolactate synthase</fullName>
        <ecNumber evidence="5">2.2.1.6</ecNumber>
    </recommendedName>
</protein>
<comment type="similarity">
    <text evidence="3">Belongs to the acetolactate synthase small subunit family.</text>
</comment>
<dbReference type="SUPFAM" id="SSF55021">
    <property type="entry name" value="ACT-like"/>
    <property type="match status" value="2"/>
</dbReference>
<sequence length="222" mass="25887">MENYKYLVLSLTKRRHVIPHDEILICILLNFFMVYCLRGKNKKMENKKFTISVFTENTIGLLHRVTTVFTRRKINIESLTVSETETQGVSRFTIVVNGSYDKIAQVVKQIEKQVEVLKCFFYEDEQIVYQELALYKMPTKVFANSESVEDIIRESNARVLAIEPEFIVIEKTGREHETQALFKKLEPFGILSFVRSGRVAIAKPMKRLQTHLEELESVSLFE</sequence>
<comment type="pathway">
    <text evidence="2">Amino-acid biosynthesis; L-valine biosynthesis; L-valine from pyruvate: step 1/4.</text>
</comment>
<dbReference type="Gene3D" id="3.30.70.1150">
    <property type="entry name" value="ACT-like. Chain A, domain 2"/>
    <property type="match status" value="1"/>
</dbReference>
<evidence type="ECO:0000256" key="9">
    <source>
        <dbReference type="SAM" id="Phobius"/>
    </source>
</evidence>
<dbReference type="EC" id="2.2.1.6" evidence="5"/>
<dbReference type="PANTHER" id="PTHR30239:SF0">
    <property type="entry name" value="ACETOLACTATE SYNTHASE SMALL SUBUNIT 1, CHLOROPLASTIC"/>
    <property type="match status" value="1"/>
</dbReference>
<dbReference type="Proteomes" id="UP000199513">
    <property type="component" value="Unassembled WGS sequence"/>
</dbReference>
<dbReference type="InterPro" id="IPR002912">
    <property type="entry name" value="ACT_dom"/>
</dbReference>
<dbReference type="InterPro" id="IPR045865">
    <property type="entry name" value="ACT-like_dom_sf"/>
</dbReference>
<name>A0A1I2D853_9BACT</name>
<dbReference type="GO" id="GO:0009099">
    <property type="term" value="P:L-valine biosynthetic process"/>
    <property type="evidence" value="ECO:0007669"/>
    <property type="project" value="UniProtKB-UniPathway"/>
</dbReference>
<dbReference type="UniPathway" id="UPA00049">
    <property type="reaction ID" value="UER00059"/>
</dbReference>
<dbReference type="GO" id="GO:0009097">
    <property type="term" value="P:isoleucine biosynthetic process"/>
    <property type="evidence" value="ECO:0007669"/>
    <property type="project" value="UniProtKB-UniPathway"/>
</dbReference>
<feature type="transmembrane region" description="Helical" evidence="9">
    <location>
        <begin position="20"/>
        <end position="37"/>
    </location>
</feature>
<dbReference type="GO" id="GO:0005829">
    <property type="term" value="C:cytosol"/>
    <property type="evidence" value="ECO:0007669"/>
    <property type="project" value="TreeGrafter"/>
</dbReference>
<dbReference type="AlphaFoldDB" id="A0A1I2D853"/>
<dbReference type="InterPro" id="IPR004789">
    <property type="entry name" value="Acetalactate_synth_ssu"/>
</dbReference>
<evidence type="ECO:0000313" key="12">
    <source>
        <dbReference type="Proteomes" id="UP000199513"/>
    </source>
</evidence>
<reference evidence="11 12" key="1">
    <citation type="submission" date="2016-10" db="EMBL/GenBank/DDBJ databases">
        <authorList>
            <person name="de Groot N.N."/>
        </authorList>
    </citation>
    <scope>NUCLEOTIDE SEQUENCE [LARGE SCALE GENOMIC DNA]</scope>
    <source>
        <strain>GEY</strain>
        <strain evidence="12">DSM 9560</strain>
    </source>
</reference>
<gene>
    <name evidence="11" type="ORF">SAMN04488541_100693</name>
</gene>
<evidence type="ECO:0000313" key="11">
    <source>
        <dbReference type="EMBL" id="SFE76263.1"/>
    </source>
</evidence>
<proteinExistence type="inferred from homology"/>
<dbReference type="PANTHER" id="PTHR30239">
    <property type="entry name" value="ACETOLACTATE SYNTHASE SMALL SUBUNIT"/>
    <property type="match status" value="1"/>
</dbReference>
<dbReference type="InterPro" id="IPR019455">
    <property type="entry name" value="Acetolactate_synth_ssu_C"/>
</dbReference>
<dbReference type="EMBL" id="FONY01000006">
    <property type="protein sequence ID" value="SFE76263.1"/>
    <property type="molecule type" value="Genomic_DNA"/>
</dbReference>
<keyword evidence="9" id="KW-0472">Membrane</keyword>
<dbReference type="UniPathway" id="UPA00047">
    <property type="reaction ID" value="UER00055"/>
</dbReference>
<evidence type="ECO:0000256" key="3">
    <source>
        <dbReference type="ARBA" id="ARBA00006341"/>
    </source>
</evidence>
<comment type="subunit">
    <text evidence="4">Dimer of large and small chains.</text>
</comment>
<dbReference type="CDD" id="cd04878">
    <property type="entry name" value="ACT_AHAS"/>
    <property type="match status" value="1"/>
</dbReference>
<keyword evidence="9" id="KW-1133">Transmembrane helix</keyword>
<feature type="domain" description="ACT" evidence="10">
    <location>
        <begin position="50"/>
        <end position="130"/>
    </location>
</feature>
<evidence type="ECO:0000259" key="10">
    <source>
        <dbReference type="PROSITE" id="PS51671"/>
    </source>
</evidence>
<keyword evidence="9" id="KW-0812">Transmembrane</keyword>
<dbReference type="InterPro" id="IPR054480">
    <property type="entry name" value="AHAS_small-like_ACT"/>
</dbReference>
<dbReference type="PROSITE" id="PS51671">
    <property type="entry name" value="ACT"/>
    <property type="match status" value="1"/>
</dbReference>
<comment type="catalytic activity">
    <reaction evidence="8">
        <text>2 pyruvate + H(+) = (2S)-2-acetolactate + CO2</text>
        <dbReference type="Rhea" id="RHEA:25249"/>
        <dbReference type="ChEBI" id="CHEBI:15361"/>
        <dbReference type="ChEBI" id="CHEBI:15378"/>
        <dbReference type="ChEBI" id="CHEBI:16526"/>
        <dbReference type="ChEBI" id="CHEBI:58476"/>
        <dbReference type="EC" id="2.2.1.6"/>
    </reaction>
</comment>
<keyword evidence="12" id="KW-1185">Reference proteome</keyword>
<dbReference type="Pfam" id="PF10369">
    <property type="entry name" value="ALS_ss_C"/>
    <property type="match status" value="1"/>
</dbReference>
<dbReference type="Gene3D" id="3.30.70.260">
    <property type="match status" value="1"/>
</dbReference>
<dbReference type="NCBIfam" id="NF008864">
    <property type="entry name" value="PRK11895.1"/>
    <property type="match status" value="1"/>
</dbReference>
<evidence type="ECO:0000256" key="6">
    <source>
        <dbReference type="ARBA" id="ARBA00022605"/>
    </source>
</evidence>
<dbReference type="NCBIfam" id="TIGR00119">
    <property type="entry name" value="acolac_sm"/>
    <property type="match status" value="1"/>
</dbReference>
<evidence type="ECO:0000256" key="1">
    <source>
        <dbReference type="ARBA" id="ARBA00004974"/>
    </source>
</evidence>
<evidence type="ECO:0000256" key="2">
    <source>
        <dbReference type="ARBA" id="ARBA00005025"/>
    </source>
</evidence>
<keyword evidence="6" id="KW-0028">Amino-acid biosynthesis</keyword>
<dbReference type="InterPro" id="IPR027271">
    <property type="entry name" value="Acetolactate_synth/TF_NikR_C"/>
</dbReference>
<evidence type="ECO:0000256" key="4">
    <source>
        <dbReference type="ARBA" id="ARBA00011744"/>
    </source>
</evidence>
<accession>A0A1I2D853</accession>
<dbReference type="GO" id="GO:0003984">
    <property type="term" value="F:acetolactate synthase activity"/>
    <property type="evidence" value="ECO:0007669"/>
    <property type="project" value="UniProtKB-EC"/>
</dbReference>
<evidence type="ECO:0000256" key="7">
    <source>
        <dbReference type="ARBA" id="ARBA00023304"/>
    </source>
</evidence>
<evidence type="ECO:0000256" key="5">
    <source>
        <dbReference type="ARBA" id="ARBA00013145"/>
    </source>
</evidence>
<dbReference type="GO" id="GO:1990610">
    <property type="term" value="F:acetolactate synthase regulator activity"/>
    <property type="evidence" value="ECO:0007669"/>
    <property type="project" value="InterPro"/>
</dbReference>
<dbReference type="STRING" id="1003.SAMN04488541_100693"/>